<keyword evidence="3" id="KW-1185">Reference proteome</keyword>
<comment type="caution">
    <text evidence="2">The sequence shown here is derived from an EMBL/GenBank/DDBJ whole genome shotgun (WGS) entry which is preliminary data.</text>
</comment>
<name>A0A6L6YKQ8_9BURK</name>
<feature type="transmembrane region" description="Helical" evidence="1">
    <location>
        <begin position="154"/>
        <end position="175"/>
    </location>
</feature>
<dbReference type="Pfam" id="PF02325">
    <property type="entry name" value="CCB3_YggT"/>
    <property type="match status" value="1"/>
</dbReference>
<dbReference type="AlphaFoldDB" id="A0A6L6YKQ8"/>
<evidence type="ECO:0000256" key="1">
    <source>
        <dbReference type="SAM" id="Phobius"/>
    </source>
</evidence>
<dbReference type="RefSeq" id="WP_160335798.1">
    <property type="nucleotide sequence ID" value="NZ_CALPCR010000025.1"/>
</dbReference>
<dbReference type="Proteomes" id="UP000472580">
    <property type="component" value="Unassembled WGS sequence"/>
</dbReference>
<keyword evidence="1" id="KW-0812">Transmembrane</keyword>
<sequence>MAGTFLFTLKLLCSVFGSLLLLRAYLRYLGIPGNDPLVSFAHSLTQWAVEPASKFIKRTRNIEWPSIFVCYLVAVIYQFFHWLMGSGHGGVWPFVFGSAVLVVYWAIELAMWATVLFCIFSWVNQASANYRTLSYLCYPILAPFKKVIPVWRNIDFSGVAFIILANIVLALITPLT</sequence>
<dbReference type="InterPro" id="IPR003425">
    <property type="entry name" value="CCB3/YggT"/>
</dbReference>
<proteinExistence type="predicted"/>
<protein>
    <submittedName>
        <fullName evidence="2">YggT family protein</fullName>
    </submittedName>
</protein>
<organism evidence="2 3">
    <name type="scientific">Parasutterella muris</name>
    <dbReference type="NCBI Taxonomy" id="2565572"/>
    <lineage>
        <taxon>Bacteria</taxon>
        <taxon>Pseudomonadati</taxon>
        <taxon>Pseudomonadota</taxon>
        <taxon>Betaproteobacteria</taxon>
        <taxon>Burkholderiales</taxon>
        <taxon>Sutterellaceae</taxon>
        <taxon>Parasutterella</taxon>
    </lineage>
</organism>
<evidence type="ECO:0000313" key="3">
    <source>
        <dbReference type="Proteomes" id="UP000472580"/>
    </source>
</evidence>
<gene>
    <name evidence="2" type="ORF">E5987_09210</name>
</gene>
<accession>A0A6L6YKQ8</accession>
<dbReference type="GO" id="GO:0016020">
    <property type="term" value="C:membrane"/>
    <property type="evidence" value="ECO:0007669"/>
    <property type="project" value="InterPro"/>
</dbReference>
<feature type="transmembrane region" description="Helical" evidence="1">
    <location>
        <begin position="6"/>
        <end position="26"/>
    </location>
</feature>
<dbReference type="OrthoDB" id="9806665at2"/>
<feature type="transmembrane region" description="Helical" evidence="1">
    <location>
        <begin position="90"/>
        <end position="123"/>
    </location>
</feature>
<feature type="transmembrane region" description="Helical" evidence="1">
    <location>
        <begin position="64"/>
        <end position="84"/>
    </location>
</feature>
<keyword evidence="1" id="KW-0472">Membrane</keyword>
<dbReference type="EMBL" id="WSRP01000029">
    <property type="protein sequence ID" value="MVX57373.1"/>
    <property type="molecule type" value="Genomic_DNA"/>
</dbReference>
<evidence type="ECO:0000313" key="2">
    <source>
        <dbReference type="EMBL" id="MVX57373.1"/>
    </source>
</evidence>
<reference evidence="2 3" key="1">
    <citation type="submission" date="2019-12" db="EMBL/GenBank/DDBJ databases">
        <title>Microbes associate with the intestines of laboratory mice.</title>
        <authorList>
            <person name="Navarre W."/>
            <person name="Wong E."/>
        </authorList>
    </citation>
    <scope>NUCLEOTIDE SEQUENCE [LARGE SCALE GENOMIC DNA]</scope>
    <source>
        <strain evidence="2 3">NM82_D38</strain>
    </source>
</reference>
<keyword evidence="1" id="KW-1133">Transmembrane helix</keyword>